<gene>
    <name evidence="1" type="ORF">Tco_0654074</name>
</gene>
<dbReference type="InterPro" id="IPR021109">
    <property type="entry name" value="Peptidase_aspartic_dom_sf"/>
</dbReference>
<dbReference type="EMBL" id="BQNB010009139">
    <property type="protein sequence ID" value="GJS59290.1"/>
    <property type="molecule type" value="Genomic_DNA"/>
</dbReference>
<reference evidence="1" key="1">
    <citation type="journal article" date="2022" name="Int. J. Mol. Sci.">
        <title>Draft Genome of Tanacetum Coccineum: Genomic Comparison of Closely Related Tanacetum-Family Plants.</title>
        <authorList>
            <person name="Yamashiro T."/>
            <person name="Shiraishi A."/>
            <person name="Nakayama K."/>
            <person name="Satake H."/>
        </authorList>
    </citation>
    <scope>NUCLEOTIDE SEQUENCE</scope>
</reference>
<dbReference type="PANTHER" id="PTHR33067">
    <property type="entry name" value="RNA-DIRECTED DNA POLYMERASE-RELATED"/>
    <property type="match status" value="1"/>
</dbReference>
<sequence>MRLVNGIVDFGSGVITFYPEQDLVEDDYEKTEKSMDDWDQLLDFNFDDIPHLGGEELPLFVCKMGKSSRNTKRAMKNLNLFYPDIGPSSLTRRHLTQDEAAKEALALRISQKFALLEEVRPVLETMAYHDKYKKVLDEIWKDKVELDGMIVKEEEEATNKVKGEALKEKDDPGAFIFPIRVEGKVNKNALANTRPDINTMPYWIYEQLGREEIKKVYRGITMINHTQAEAMGILTNVLCQVGVTTIIAKFLILDIPIDRDATIVVGRGFIYTIGGIVNTPERLFSTFDGICHQTFRVTRSDVLRTAESDSNDKEEYEIKRNKFGAPIYGLKPTAYLNCNDPSERSLTL</sequence>
<dbReference type="Gene3D" id="2.40.70.10">
    <property type="entry name" value="Acid Proteases"/>
    <property type="match status" value="1"/>
</dbReference>
<evidence type="ECO:0000313" key="1">
    <source>
        <dbReference type="EMBL" id="GJS59290.1"/>
    </source>
</evidence>
<dbReference type="Proteomes" id="UP001151760">
    <property type="component" value="Unassembled WGS sequence"/>
</dbReference>
<comment type="caution">
    <text evidence="1">The sequence shown here is derived from an EMBL/GenBank/DDBJ whole genome shotgun (WGS) entry which is preliminary data.</text>
</comment>
<keyword evidence="2" id="KW-1185">Reference proteome</keyword>
<name>A0ABQ4X310_9ASTR</name>
<proteinExistence type="predicted"/>
<protein>
    <submittedName>
        <fullName evidence="1">Uncharacterized protein</fullName>
    </submittedName>
</protein>
<evidence type="ECO:0000313" key="2">
    <source>
        <dbReference type="Proteomes" id="UP001151760"/>
    </source>
</evidence>
<dbReference type="PANTHER" id="PTHR33067:SF9">
    <property type="entry name" value="RNA-DIRECTED DNA POLYMERASE"/>
    <property type="match status" value="1"/>
</dbReference>
<accession>A0ABQ4X310</accession>
<organism evidence="1 2">
    <name type="scientific">Tanacetum coccineum</name>
    <dbReference type="NCBI Taxonomy" id="301880"/>
    <lineage>
        <taxon>Eukaryota</taxon>
        <taxon>Viridiplantae</taxon>
        <taxon>Streptophyta</taxon>
        <taxon>Embryophyta</taxon>
        <taxon>Tracheophyta</taxon>
        <taxon>Spermatophyta</taxon>
        <taxon>Magnoliopsida</taxon>
        <taxon>eudicotyledons</taxon>
        <taxon>Gunneridae</taxon>
        <taxon>Pentapetalae</taxon>
        <taxon>asterids</taxon>
        <taxon>campanulids</taxon>
        <taxon>Asterales</taxon>
        <taxon>Asteraceae</taxon>
        <taxon>Asteroideae</taxon>
        <taxon>Anthemideae</taxon>
        <taxon>Anthemidinae</taxon>
        <taxon>Tanacetum</taxon>
    </lineage>
</organism>
<reference evidence="1" key="2">
    <citation type="submission" date="2022-01" db="EMBL/GenBank/DDBJ databases">
        <authorList>
            <person name="Yamashiro T."/>
            <person name="Shiraishi A."/>
            <person name="Satake H."/>
            <person name="Nakayama K."/>
        </authorList>
    </citation>
    <scope>NUCLEOTIDE SEQUENCE</scope>
</reference>